<name>A0A5J5EHG3_9PEZI</name>
<dbReference type="Proteomes" id="UP000326924">
    <property type="component" value="Unassembled WGS sequence"/>
</dbReference>
<dbReference type="AlphaFoldDB" id="A0A5J5EHG3"/>
<keyword evidence="2" id="KW-1185">Reference proteome</keyword>
<accession>A0A5J5EHG3</accession>
<evidence type="ECO:0000313" key="2">
    <source>
        <dbReference type="Proteomes" id="UP000326924"/>
    </source>
</evidence>
<evidence type="ECO:0000313" key="1">
    <source>
        <dbReference type="EMBL" id="KAA8894557.1"/>
    </source>
</evidence>
<gene>
    <name evidence="1" type="ORF">FN846DRAFT_894984</name>
</gene>
<organism evidence="1 2">
    <name type="scientific">Sphaerosporella brunnea</name>
    <dbReference type="NCBI Taxonomy" id="1250544"/>
    <lineage>
        <taxon>Eukaryota</taxon>
        <taxon>Fungi</taxon>
        <taxon>Dikarya</taxon>
        <taxon>Ascomycota</taxon>
        <taxon>Pezizomycotina</taxon>
        <taxon>Pezizomycetes</taxon>
        <taxon>Pezizales</taxon>
        <taxon>Pyronemataceae</taxon>
        <taxon>Sphaerosporella</taxon>
    </lineage>
</organism>
<sequence length="214" mass="25542">MSTEKIIAESNFRWEQCPELEIHRKECREHPDSRLVTEFSLRRTPTGQVIEPVEWTIDDPIRKEEDIKRRLGLNQNIKFQPEGWFHKWLVQQLPPIKQPPTKGPYYDRWNAVGIRRKDDQKYLRDAAVPIFNHYVATCNKRALDMRWNMLKTEDECKLLLEELEKKICLGQILTLEPKNWLHDWLLHLVHRNQKAKMREGRPALMDGAAKLQSE</sequence>
<dbReference type="EMBL" id="VXIS01000331">
    <property type="protein sequence ID" value="KAA8894557.1"/>
    <property type="molecule type" value="Genomic_DNA"/>
</dbReference>
<proteinExistence type="predicted"/>
<dbReference type="InParanoid" id="A0A5J5EHG3"/>
<protein>
    <submittedName>
        <fullName evidence="1">Uncharacterized protein</fullName>
    </submittedName>
</protein>
<comment type="caution">
    <text evidence="1">The sequence shown here is derived from an EMBL/GenBank/DDBJ whole genome shotgun (WGS) entry which is preliminary data.</text>
</comment>
<reference evidence="1 2" key="1">
    <citation type="submission" date="2019-09" db="EMBL/GenBank/DDBJ databases">
        <title>Draft genome of the ectomycorrhizal ascomycete Sphaerosporella brunnea.</title>
        <authorList>
            <consortium name="DOE Joint Genome Institute"/>
            <person name="Benucci G.M."/>
            <person name="Marozzi G."/>
            <person name="Antonielli L."/>
            <person name="Sanchez S."/>
            <person name="Marco P."/>
            <person name="Wang X."/>
            <person name="Falini L.B."/>
            <person name="Barry K."/>
            <person name="Haridas S."/>
            <person name="Lipzen A."/>
            <person name="Labutti K."/>
            <person name="Grigoriev I.V."/>
            <person name="Murat C."/>
            <person name="Martin F."/>
            <person name="Albertini E."/>
            <person name="Donnini D."/>
            <person name="Bonito G."/>
        </authorList>
    </citation>
    <scope>NUCLEOTIDE SEQUENCE [LARGE SCALE GENOMIC DNA]</scope>
    <source>
        <strain evidence="1 2">Sb_GMNB300</strain>
    </source>
</reference>